<feature type="compositionally biased region" description="Basic and acidic residues" evidence="1">
    <location>
        <begin position="242"/>
        <end position="254"/>
    </location>
</feature>
<name>A0A6A6BMM4_9PEZI</name>
<dbReference type="RefSeq" id="XP_033399789.1">
    <property type="nucleotide sequence ID" value="XM_033540087.1"/>
</dbReference>
<dbReference type="AlphaFoldDB" id="A0A6A6BMM4"/>
<gene>
    <name evidence="2" type="ORF">K452DRAFT_285287</name>
</gene>
<dbReference type="OrthoDB" id="3919888at2759"/>
<dbReference type="Proteomes" id="UP000799438">
    <property type="component" value="Unassembled WGS sequence"/>
</dbReference>
<proteinExistence type="predicted"/>
<protein>
    <submittedName>
        <fullName evidence="2">Uncharacterized protein</fullName>
    </submittedName>
</protein>
<keyword evidence="3" id="KW-1185">Reference proteome</keyword>
<feature type="region of interest" description="Disordered" evidence="1">
    <location>
        <begin position="90"/>
        <end position="134"/>
    </location>
</feature>
<accession>A0A6A6BMM4</accession>
<organism evidence="2 3">
    <name type="scientific">Aplosporella prunicola CBS 121167</name>
    <dbReference type="NCBI Taxonomy" id="1176127"/>
    <lineage>
        <taxon>Eukaryota</taxon>
        <taxon>Fungi</taxon>
        <taxon>Dikarya</taxon>
        <taxon>Ascomycota</taxon>
        <taxon>Pezizomycotina</taxon>
        <taxon>Dothideomycetes</taxon>
        <taxon>Dothideomycetes incertae sedis</taxon>
        <taxon>Botryosphaeriales</taxon>
        <taxon>Aplosporellaceae</taxon>
        <taxon>Aplosporella</taxon>
    </lineage>
</organism>
<evidence type="ECO:0000256" key="1">
    <source>
        <dbReference type="SAM" id="MobiDB-lite"/>
    </source>
</evidence>
<feature type="compositionally biased region" description="Basic and acidic residues" evidence="1">
    <location>
        <begin position="416"/>
        <end position="434"/>
    </location>
</feature>
<feature type="compositionally biased region" description="Basic and acidic residues" evidence="1">
    <location>
        <begin position="261"/>
        <end position="274"/>
    </location>
</feature>
<evidence type="ECO:0000313" key="2">
    <source>
        <dbReference type="EMBL" id="KAF2144077.1"/>
    </source>
</evidence>
<evidence type="ECO:0000313" key="3">
    <source>
        <dbReference type="Proteomes" id="UP000799438"/>
    </source>
</evidence>
<dbReference type="GeneID" id="54297583"/>
<feature type="compositionally biased region" description="Polar residues" evidence="1">
    <location>
        <begin position="169"/>
        <end position="184"/>
    </location>
</feature>
<feature type="compositionally biased region" description="Low complexity" evidence="1">
    <location>
        <begin position="278"/>
        <end position="288"/>
    </location>
</feature>
<sequence>MKGKFSFNLAPIKVPTKAETKALKESLATRDIATPSSPFINRRILSPHTEAELRAACEAVLKQDDNSYGQAAALQAAEANAADPLHRSMKTMQARRTESHPPAHPAPPRGAAKPIAAMPSTQPHKSNVVPSDASPERHLAHNLIPANSSRRRNHQDTLDESKSAICKASISQSEQRPPQHTSRPIANERPGTGSIGKGLDSPETSYSTPLSASTTDRNPYASTARTSAGMPSRCSKRNSHYVHSDEEAASRADAEAANWTRMERERHGREDALHRPVSRTSQTASARRSVTDIKEYFRPGSSQLSKSASRDSLRSRRSEAASTQPTTQKHGWRSWGVQRSSSSDSLGSRSGSIRCGSTERNQDGKKGINLNRELPPLPSVDQWKAPRPEVPYSKPSNPTHIANLMQVQPKAHSRRNGHDRQTPREHRTRQRADAGSRTASSQHSNDSDVPMHFQPRQQDPLTRDLASSHIDFDNLISAMKYTRKQDGTNLSNPSLADSGHGVEQPHQARRPSMKISIDQHGEKAPSFSRKASMEDRSLDAKYKNVVQLKADETSPSSPVHSAMGGLKKVFTGLGLGKHKKSETWMDKFERSGVKGGVLIHDEAAGAPVVRY</sequence>
<dbReference type="EMBL" id="ML995480">
    <property type="protein sequence ID" value="KAF2144077.1"/>
    <property type="molecule type" value="Genomic_DNA"/>
</dbReference>
<reference evidence="2" key="1">
    <citation type="journal article" date="2020" name="Stud. Mycol.">
        <title>101 Dothideomycetes genomes: a test case for predicting lifestyles and emergence of pathogens.</title>
        <authorList>
            <person name="Haridas S."/>
            <person name="Albert R."/>
            <person name="Binder M."/>
            <person name="Bloem J."/>
            <person name="Labutti K."/>
            <person name="Salamov A."/>
            <person name="Andreopoulos B."/>
            <person name="Baker S."/>
            <person name="Barry K."/>
            <person name="Bills G."/>
            <person name="Bluhm B."/>
            <person name="Cannon C."/>
            <person name="Castanera R."/>
            <person name="Culley D."/>
            <person name="Daum C."/>
            <person name="Ezra D."/>
            <person name="Gonzalez J."/>
            <person name="Henrissat B."/>
            <person name="Kuo A."/>
            <person name="Liang C."/>
            <person name="Lipzen A."/>
            <person name="Lutzoni F."/>
            <person name="Magnuson J."/>
            <person name="Mondo S."/>
            <person name="Nolan M."/>
            <person name="Ohm R."/>
            <person name="Pangilinan J."/>
            <person name="Park H.-J."/>
            <person name="Ramirez L."/>
            <person name="Alfaro M."/>
            <person name="Sun H."/>
            <person name="Tritt A."/>
            <person name="Yoshinaga Y."/>
            <person name="Zwiers L.-H."/>
            <person name="Turgeon B."/>
            <person name="Goodwin S."/>
            <person name="Spatafora J."/>
            <person name="Crous P."/>
            <person name="Grigoriev I."/>
        </authorList>
    </citation>
    <scope>NUCLEOTIDE SEQUENCE</scope>
    <source>
        <strain evidence="2">CBS 121167</strain>
    </source>
</reference>
<feature type="compositionally biased region" description="Basic and acidic residues" evidence="1">
    <location>
        <begin position="308"/>
        <end position="319"/>
    </location>
</feature>
<feature type="compositionally biased region" description="Polar residues" evidence="1">
    <location>
        <begin position="202"/>
        <end position="226"/>
    </location>
</feature>
<feature type="compositionally biased region" description="Polar residues" evidence="1">
    <location>
        <begin position="119"/>
        <end position="129"/>
    </location>
</feature>
<feature type="region of interest" description="Disordered" evidence="1">
    <location>
        <begin position="168"/>
        <end position="460"/>
    </location>
</feature>
<feature type="compositionally biased region" description="Low complexity" evidence="1">
    <location>
        <begin position="339"/>
        <end position="352"/>
    </location>
</feature>
<feature type="region of interest" description="Disordered" evidence="1">
    <location>
        <begin position="485"/>
        <end position="510"/>
    </location>
</feature>